<sequence length="256" mass="27394">MQRHSSVQGQPEVSGVREQNTLVSAIATAILEKANDGFLRCVSSLALIAPNLKKVLGAAVLASLAGLAMPASGSQLANQDRANGVSGHDRASGGDPVAGDALSQTPAFGWHALVPHARRVGQGQFRRFGFLIYDATLLAPNGRYQPDEPFALELRYARTISRDQIIDASLDQMQALGVDVDQHPDWKAQLHGALMDVRAGDVLTGVYVPGRGSGIFHEGVRLGRLDDALAQAFFAIWLDHRTSDPDLRAELLGQSD</sequence>
<proteinExistence type="predicted"/>
<dbReference type="InterPro" id="IPR016087">
    <property type="entry name" value="Chalcone_isomerase"/>
</dbReference>
<dbReference type="KEGG" id="boz:DBV39_03095"/>
<dbReference type="Pfam" id="PF16036">
    <property type="entry name" value="Chalcone_3"/>
    <property type="match status" value="1"/>
</dbReference>
<evidence type="ECO:0000256" key="1">
    <source>
        <dbReference type="SAM" id="MobiDB-lite"/>
    </source>
</evidence>
<dbReference type="RefSeq" id="WP_108620311.1">
    <property type="nucleotide sequence ID" value="NZ_CP028901.1"/>
</dbReference>
<reference evidence="3 4" key="1">
    <citation type="submission" date="2018-04" db="EMBL/GenBank/DDBJ databases">
        <title>Bordetella sp. HZ20 isolated from seawater.</title>
        <authorList>
            <person name="Sun C."/>
        </authorList>
    </citation>
    <scope>NUCLEOTIDE SEQUENCE [LARGE SCALE GENOMIC DNA]</scope>
    <source>
        <strain evidence="3 4">HZ20</strain>
    </source>
</reference>
<evidence type="ECO:0000313" key="4">
    <source>
        <dbReference type="Proteomes" id="UP000244571"/>
    </source>
</evidence>
<keyword evidence="4" id="KW-1185">Reference proteome</keyword>
<dbReference type="EMBL" id="CP028901">
    <property type="protein sequence ID" value="AWB32870.1"/>
    <property type="molecule type" value="Genomic_DNA"/>
</dbReference>
<evidence type="ECO:0000259" key="2">
    <source>
        <dbReference type="Pfam" id="PF16036"/>
    </source>
</evidence>
<name>A0A2R4XGC6_9BURK</name>
<feature type="domain" description="Chalcone isomerase" evidence="2">
    <location>
        <begin position="150"/>
        <end position="253"/>
    </location>
</feature>
<evidence type="ECO:0000313" key="3">
    <source>
        <dbReference type="EMBL" id="AWB32870.1"/>
    </source>
</evidence>
<accession>A0A2R4XGC6</accession>
<dbReference type="AlphaFoldDB" id="A0A2R4XGC6"/>
<organism evidence="3 4">
    <name type="scientific">Orrella marina</name>
    <dbReference type="NCBI Taxonomy" id="2163011"/>
    <lineage>
        <taxon>Bacteria</taxon>
        <taxon>Pseudomonadati</taxon>
        <taxon>Pseudomonadota</taxon>
        <taxon>Betaproteobacteria</taxon>
        <taxon>Burkholderiales</taxon>
        <taxon>Alcaligenaceae</taxon>
        <taxon>Orrella</taxon>
    </lineage>
</organism>
<protein>
    <recommendedName>
        <fullName evidence="2">Chalcone isomerase domain-containing protein</fullName>
    </recommendedName>
</protein>
<gene>
    <name evidence="3" type="ORF">DBV39_03095</name>
</gene>
<dbReference type="Proteomes" id="UP000244571">
    <property type="component" value="Chromosome"/>
</dbReference>
<feature type="region of interest" description="Disordered" evidence="1">
    <location>
        <begin position="78"/>
        <end position="98"/>
    </location>
</feature>
<dbReference type="OrthoDB" id="8527419at2"/>